<dbReference type="Proteomes" id="UP000036987">
    <property type="component" value="Unassembled WGS sequence"/>
</dbReference>
<dbReference type="GO" id="GO:0016020">
    <property type="term" value="C:membrane"/>
    <property type="evidence" value="ECO:0000318"/>
    <property type="project" value="GO_Central"/>
</dbReference>
<sequence length="252" mass="28931">MDRETEELQHLGFVEAYKEAYKLIVSCRELFSKITVSLILPLSFLFLAQIHISYLIFAKIDTNVDVLEKTIDGSPVQQTIMTRLFSEWFTYLLFKSIYLIGVFIFSLLSTSAVVYTVACVYTAKDVSFRKIITMVPKVWKRLMVTFLWSFLVLFVYISIFFVFLLIIKFFGSGGSPIAIYFGIIITLLYFMGHIYIIIVWNLASVVSVLEDTYGIAALQKSNKLIRGKEHVVALIYLLTQMSLIGVNFYSET</sequence>
<feature type="transmembrane region" description="Helical" evidence="1">
    <location>
        <begin position="97"/>
        <end position="121"/>
    </location>
</feature>
<comment type="caution">
    <text evidence="2">The sequence shown here is derived from an EMBL/GenBank/DDBJ whole genome shotgun (WGS) entry which is preliminary data.</text>
</comment>
<reference evidence="3" key="1">
    <citation type="journal article" date="2016" name="Nature">
        <title>The genome of the seagrass Zostera marina reveals angiosperm adaptation to the sea.</title>
        <authorList>
            <person name="Olsen J.L."/>
            <person name="Rouze P."/>
            <person name="Verhelst B."/>
            <person name="Lin Y.-C."/>
            <person name="Bayer T."/>
            <person name="Collen J."/>
            <person name="Dattolo E."/>
            <person name="De Paoli E."/>
            <person name="Dittami S."/>
            <person name="Maumus F."/>
            <person name="Michel G."/>
            <person name="Kersting A."/>
            <person name="Lauritano C."/>
            <person name="Lohaus R."/>
            <person name="Toepel M."/>
            <person name="Tonon T."/>
            <person name="Vanneste K."/>
            <person name="Amirebrahimi M."/>
            <person name="Brakel J."/>
            <person name="Bostroem C."/>
            <person name="Chovatia M."/>
            <person name="Grimwood J."/>
            <person name="Jenkins J.W."/>
            <person name="Jueterbock A."/>
            <person name="Mraz A."/>
            <person name="Stam W.T."/>
            <person name="Tice H."/>
            <person name="Bornberg-Bauer E."/>
            <person name="Green P.J."/>
            <person name="Pearson G.A."/>
            <person name="Procaccini G."/>
            <person name="Duarte C.M."/>
            <person name="Schmutz J."/>
            <person name="Reusch T.B.H."/>
            <person name="Van de Peer Y."/>
        </authorList>
    </citation>
    <scope>NUCLEOTIDE SEQUENCE [LARGE SCALE GENOMIC DNA]</scope>
    <source>
        <strain evidence="3">cv. Finnish</strain>
    </source>
</reference>
<feature type="transmembrane region" description="Helical" evidence="1">
    <location>
        <begin position="38"/>
        <end position="57"/>
    </location>
</feature>
<proteinExistence type="predicted"/>
<dbReference type="OMA" id="PAGERIM"/>
<feature type="transmembrane region" description="Helical" evidence="1">
    <location>
        <begin position="179"/>
        <end position="209"/>
    </location>
</feature>
<evidence type="ECO:0000313" key="3">
    <source>
        <dbReference type="Proteomes" id="UP000036987"/>
    </source>
</evidence>
<dbReference type="EMBL" id="LFYR01000729">
    <property type="protein sequence ID" value="KMZ70141.1"/>
    <property type="molecule type" value="Genomic_DNA"/>
</dbReference>
<keyword evidence="3" id="KW-1185">Reference proteome</keyword>
<dbReference type="OrthoDB" id="1908649at2759"/>
<keyword evidence="1" id="KW-0472">Membrane</keyword>
<evidence type="ECO:0000313" key="2">
    <source>
        <dbReference type="EMBL" id="KMZ70141.1"/>
    </source>
</evidence>
<gene>
    <name evidence="2" type="ORF">ZOSMA_1G01140</name>
</gene>
<keyword evidence="1" id="KW-0812">Transmembrane</keyword>
<evidence type="ECO:0000256" key="1">
    <source>
        <dbReference type="SAM" id="Phobius"/>
    </source>
</evidence>
<feature type="transmembrane region" description="Helical" evidence="1">
    <location>
        <begin position="142"/>
        <end position="167"/>
    </location>
</feature>
<accession>A0A0K9PMF9</accession>
<dbReference type="AlphaFoldDB" id="A0A0K9PMF9"/>
<keyword evidence="1" id="KW-1133">Transmembrane helix</keyword>
<organism evidence="2 3">
    <name type="scientific">Zostera marina</name>
    <name type="common">Eelgrass</name>
    <dbReference type="NCBI Taxonomy" id="29655"/>
    <lineage>
        <taxon>Eukaryota</taxon>
        <taxon>Viridiplantae</taxon>
        <taxon>Streptophyta</taxon>
        <taxon>Embryophyta</taxon>
        <taxon>Tracheophyta</taxon>
        <taxon>Spermatophyta</taxon>
        <taxon>Magnoliopsida</taxon>
        <taxon>Liliopsida</taxon>
        <taxon>Zosteraceae</taxon>
        <taxon>Zostera</taxon>
    </lineage>
</organism>
<feature type="transmembrane region" description="Helical" evidence="1">
    <location>
        <begin position="230"/>
        <end position="249"/>
    </location>
</feature>
<protein>
    <submittedName>
        <fullName evidence="2">Uncharacterized protein</fullName>
    </submittedName>
</protein>
<dbReference type="PANTHER" id="PTHR33133:SF5">
    <property type="entry name" value="OS08G0107100 PROTEIN"/>
    <property type="match status" value="1"/>
</dbReference>
<dbReference type="PANTHER" id="PTHR33133">
    <property type="entry name" value="OS08G0107100 PROTEIN-RELATED"/>
    <property type="match status" value="1"/>
</dbReference>
<name>A0A0K9PMF9_ZOSMR</name>